<evidence type="ECO:0000256" key="1">
    <source>
        <dbReference type="SAM" id="MobiDB-lite"/>
    </source>
</evidence>
<feature type="region of interest" description="Disordered" evidence="1">
    <location>
        <begin position="1"/>
        <end position="30"/>
    </location>
</feature>
<reference evidence="3" key="1">
    <citation type="journal article" date="2016" name="Genome Announc.">
        <title>Draft genome sequences of fungus Aspergillus calidoustus.</title>
        <authorList>
            <person name="Horn F."/>
            <person name="Linde J."/>
            <person name="Mattern D.J."/>
            <person name="Walther G."/>
            <person name="Guthke R."/>
            <person name="Scherlach K."/>
            <person name="Martin K."/>
            <person name="Brakhage A.A."/>
            <person name="Petzke L."/>
            <person name="Valiante V."/>
        </authorList>
    </citation>
    <scope>NUCLEOTIDE SEQUENCE [LARGE SCALE GENOMIC DNA]</scope>
    <source>
        <strain evidence="3">SF006504</strain>
    </source>
</reference>
<name>A0A0U5G0U0_ASPCI</name>
<feature type="region of interest" description="Disordered" evidence="1">
    <location>
        <begin position="205"/>
        <end position="279"/>
    </location>
</feature>
<feature type="compositionally biased region" description="Acidic residues" evidence="1">
    <location>
        <begin position="246"/>
        <end position="256"/>
    </location>
</feature>
<dbReference type="AlphaFoldDB" id="A0A0U5G0U0"/>
<evidence type="ECO:0000313" key="2">
    <source>
        <dbReference type="EMBL" id="CEL05270.1"/>
    </source>
</evidence>
<feature type="compositionally biased region" description="Low complexity" evidence="1">
    <location>
        <begin position="134"/>
        <end position="154"/>
    </location>
</feature>
<organism evidence="2 3">
    <name type="scientific">Aspergillus calidoustus</name>
    <dbReference type="NCBI Taxonomy" id="454130"/>
    <lineage>
        <taxon>Eukaryota</taxon>
        <taxon>Fungi</taxon>
        <taxon>Dikarya</taxon>
        <taxon>Ascomycota</taxon>
        <taxon>Pezizomycotina</taxon>
        <taxon>Eurotiomycetes</taxon>
        <taxon>Eurotiomycetidae</taxon>
        <taxon>Eurotiales</taxon>
        <taxon>Aspergillaceae</taxon>
        <taxon>Aspergillus</taxon>
        <taxon>Aspergillus subgen. Nidulantes</taxon>
    </lineage>
</organism>
<dbReference type="EMBL" id="CDMC01000005">
    <property type="protein sequence ID" value="CEL05270.1"/>
    <property type="molecule type" value="Genomic_DNA"/>
</dbReference>
<protein>
    <submittedName>
        <fullName evidence="2">Uncharacterized protein</fullName>
    </submittedName>
</protein>
<keyword evidence="3" id="KW-1185">Reference proteome</keyword>
<feature type="compositionally biased region" description="Low complexity" evidence="1">
    <location>
        <begin position="1"/>
        <end position="16"/>
    </location>
</feature>
<feature type="compositionally biased region" description="Basic and acidic residues" evidence="1">
    <location>
        <begin position="86"/>
        <end position="98"/>
    </location>
</feature>
<sequence>MSDTQSTSSGDNSSPSSPAPNPPQLTPPPSIRLKASTAACDVCTAKNRNHTMRRCTKCWWQTCHSQCSPDQGCSYKVENRDCVHKCPDENHLIPDPKDRRQHKQGGRSQREPPVTLQQEPVRPETPPPQHHVEPGSPATSTPSSGTETSSANSSCDEYNSDRKHILAGAKCLYALALEALNTEIPELYGDGTEDSVGYALEEAKSASASFNDGVCLTDDDDHEKIHNDTRYEADDDGETTDRDDSHDYDDENDDNTAEPTDGLLAKNKTKCDNNERPSR</sequence>
<dbReference type="Proteomes" id="UP000054771">
    <property type="component" value="Unassembled WGS sequence"/>
</dbReference>
<feature type="region of interest" description="Disordered" evidence="1">
    <location>
        <begin position="86"/>
        <end position="158"/>
    </location>
</feature>
<gene>
    <name evidence="2" type="ORF">ASPCAL06388</name>
</gene>
<proteinExistence type="predicted"/>
<evidence type="ECO:0000313" key="3">
    <source>
        <dbReference type="Proteomes" id="UP000054771"/>
    </source>
</evidence>
<feature type="compositionally biased region" description="Basic and acidic residues" evidence="1">
    <location>
        <begin position="269"/>
        <end position="279"/>
    </location>
</feature>
<feature type="compositionally biased region" description="Basic and acidic residues" evidence="1">
    <location>
        <begin position="222"/>
        <end position="232"/>
    </location>
</feature>
<feature type="compositionally biased region" description="Pro residues" evidence="1">
    <location>
        <begin position="17"/>
        <end position="30"/>
    </location>
</feature>
<accession>A0A0U5G0U0</accession>